<organism evidence="2 3">
    <name type="scientific">Candida albicans</name>
    <name type="common">Yeast</name>
    <dbReference type="NCBI Taxonomy" id="5476"/>
    <lineage>
        <taxon>Eukaryota</taxon>
        <taxon>Fungi</taxon>
        <taxon>Dikarya</taxon>
        <taxon>Ascomycota</taxon>
        <taxon>Saccharomycotina</taxon>
        <taxon>Pichiomycetes</taxon>
        <taxon>Debaryomycetaceae</taxon>
        <taxon>Candida/Lodderomyces clade</taxon>
        <taxon>Candida</taxon>
    </lineage>
</organism>
<evidence type="ECO:0000256" key="1">
    <source>
        <dbReference type="SAM" id="MobiDB-lite"/>
    </source>
</evidence>
<protein>
    <submittedName>
        <fullName evidence="2">Uncharacterized protein</fullName>
    </submittedName>
</protein>
<sequence>MEQPTQFLQLSTESSEPFIIPNVSPVSSPKLLAKSTTDEQEEERNISGKLPKMGMMMNILKPLVVISEKEEEEQEEEEDAEKLIEDDAELISTRKLSILDLN</sequence>
<proteinExistence type="predicted"/>
<name>A0A8H6BX25_CANAX</name>
<evidence type="ECO:0000313" key="2">
    <source>
        <dbReference type="EMBL" id="KAF6066892.1"/>
    </source>
</evidence>
<gene>
    <name evidence="2" type="ORF">FOB64_004344</name>
</gene>
<dbReference type="Pfam" id="PF22044">
    <property type="entry name" value="SPO24"/>
    <property type="match status" value="1"/>
</dbReference>
<dbReference type="Proteomes" id="UP000536275">
    <property type="component" value="Unassembled WGS sequence"/>
</dbReference>
<feature type="region of interest" description="Disordered" evidence="1">
    <location>
        <begin position="29"/>
        <end position="49"/>
    </location>
</feature>
<reference evidence="2 3" key="1">
    <citation type="submission" date="2020-03" db="EMBL/GenBank/DDBJ databases">
        <title>FDA dAtabase for Regulatory Grade micrObial Sequences (FDA-ARGOS): Supporting development and validation of Infectious Disease Dx tests.</title>
        <authorList>
            <person name="Campos J."/>
            <person name="Goldberg B."/>
            <person name="Tallon L."/>
            <person name="Sadzewicz L."/>
            <person name="Vavikolanu K."/>
            <person name="Mehta A."/>
            <person name="Aluvathingal J."/>
            <person name="Nadendla S."/>
            <person name="Nandy P."/>
            <person name="Geyer C."/>
            <person name="Yan Y."/>
            <person name="Sichtig H."/>
        </authorList>
    </citation>
    <scope>NUCLEOTIDE SEQUENCE [LARGE SCALE GENOMIC DNA]</scope>
    <source>
        <strain evidence="2 3">FDAARGOS_656</strain>
    </source>
</reference>
<comment type="caution">
    <text evidence="2">The sequence shown here is derived from an EMBL/GenBank/DDBJ whole genome shotgun (WGS) entry which is preliminary data.</text>
</comment>
<dbReference type="AlphaFoldDB" id="A0A8H6BX25"/>
<dbReference type="EMBL" id="JABWAD010000055">
    <property type="protein sequence ID" value="KAF6066892.1"/>
    <property type="molecule type" value="Genomic_DNA"/>
</dbReference>
<accession>A0A8H6BX25</accession>
<dbReference type="InterPro" id="IPR054415">
    <property type="entry name" value="SPO24"/>
</dbReference>
<dbReference type="OMA" id="MYGQHFL"/>
<evidence type="ECO:0000313" key="3">
    <source>
        <dbReference type="Proteomes" id="UP000536275"/>
    </source>
</evidence>